<dbReference type="Proteomes" id="UP001500908">
    <property type="component" value="Unassembled WGS sequence"/>
</dbReference>
<accession>A0ABP7F6G3</accession>
<keyword evidence="2" id="KW-1185">Reference proteome</keyword>
<dbReference type="EMBL" id="BAABDD010000004">
    <property type="protein sequence ID" value="GAA3732375.1"/>
    <property type="molecule type" value="Genomic_DNA"/>
</dbReference>
<gene>
    <name evidence="1" type="ORF">GCM10022402_11200</name>
</gene>
<comment type="caution">
    <text evidence="1">The sequence shown here is derived from an EMBL/GenBank/DDBJ whole genome shotgun (WGS) entry which is preliminary data.</text>
</comment>
<evidence type="ECO:0008006" key="3">
    <source>
        <dbReference type="Google" id="ProtNLM"/>
    </source>
</evidence>
<dbReference type="Gene3D" id="3.40.50.10770">
    <property type="entry name" value="Hypothetical protein VC1899 like domain (Restriction endonuclease-like)"/>
    <property type="match status" value="1"/>
</dbReference>
<organism evidence="1 2">
    <name type="scientific">Salinactinospora qingdaonensis</name>
    <dbReference type="NCBI Taxonomy" id="702744"/>
    <lineage>
        <taxon>Bacteria</taxon>
        <taxon>Bacillati</taxon>
        <taxon>Actinomycetota</taxon>
        <taxon>Actinomycetes</taxon>
        <taxon>Streptosporangiales</taxon>
        <taxon>Nocardiopsidaceae</taxon>
        <taxon>Salinactinospora</taxon>
    </lineage>
</organism>
<name>A0ABP7F6G3_9ACTN</name>
<evidence type="ECO:0000313" key="1">
    <source>
        <dbReference type="EMBL" id="GAA3732375.1"/>
    </source>
</evidence>
<dbReference type="RefSeq" id="WP_344968011.1">
    <property type="nucleotide sequence ID" value="NZ_BAABDD010000004.1"/>
</dbReference>
<reference evidence="2" key="1">
    <citation type="journal article" date="2019" name="Int. J. Syst. Evol. Microbiol.">
        <title>The Global Catalogue of Microorganisms (GCM) 10K type strain sequencing project: providing services to taxonomists for standard genome sequencing and annotation.</title>
        <authorList>
            <consortium name="The Broad Institute Genomics Platform"/>
            <consortium name="The Broad Institute Genome Sequencing Center for Infectious Disease"/>
            <person name="Wu L."/>
            <person name="Ma J."/>
        </authorList>
    </citation>
    <scope>NUCLEOTIDE SEQUENCE [LARGE SCALE GENOMIC DNA]</scope>
    <source>
        <strain evidence="2">JCM 17137</strain>
    </source>
</reference>
<evidence type="ECO:0000313" key="2">
    <source>
        <dbReference type="Proteomes" id="UP001500908"/>
    </source>
</evidence>
<sequence length="324" mass="35758">MTTHLISVGLTLRDNLGSDPAAHLDGDHDDALDALHELLPTLLPDSGDTAVHRERLRRELTPAGDAATALEDQISRVRPELWTSRASAELATFARHSDQRPAAPPKHAHLDKKDTVVLLTTDTVAGLRAGLWNALALTAGQRDRVRYLPHPEEADRHARGEVVIAAVPGLDAADDADMTRAMRHLGMLGRMLIDHIAGPGADYVFHLSGGYKAAIPYLIGLAEGMRGLIHRDREVKREVKSVHAYVLHESNTSRLIRLPLRTLPYEVIRNELADVDPDDTPTDGRGRRLLQPPAHRLLEGYAYEPDRRGWRLTPFGEGLLALIH</sequence>
<proteinExistence type="predicted"/>
<protein>
    <recommendedName>
        <fullName evidence="3">CRISPR-associated protein, APE2256 family</fullName>
    </recommendedName>
</protein>